<feature type="transmembrane region" description="Helical" evidence="1">
    <location>
        <begin position="113"/>
        <end position="133"/>
    </location>
</feature>
<organism evidence="2 3">
    <name type="scientific">Rhodococcus antarcticus</name>
    <dbReference type="NCBI Taxonomy" id="2987751"/>
    <lineage>
        <taxon>Bacteria</taxon>
        <taxon>Bacillati</taxon>
        <taxon>Actinomycetota</taxon>
        <taxon>Actinomycetes</taxon>
        <taxon>Mycobacteriales</taxon>
        <taxon>Nocardiaceae</taxon>
        <taxon>Rhodococcus</taxon>
    </lineage>
</organism>
<feature type="transmembrane region" description="Helical" evidence="1">
    <location>
        <begin position="139"/>
        <end position="155"/>
    </location>
</feature>
<evidence type="ECO:0000256" key="1">
    <source>
        <dbReference type="SAM" id="Phobius"/>
    </source>
</evidence>
<gene>
    <name evidence="2" type="ORF">RHODO2019_16755</name>
</gene>
<proteinExistence type="predicted"/>
<name>A0ABY6NZE9_9NOCA</name>
<keyword evidence="1" id="KW-0812">Transmembrane</keyword>
<keyword evidence="3" id="KW-1185">Reference proteome</keyword>
<keyword evidence="1" id="KW-1133">Transmembrane helix</keyword>
<accession>A0ABY6NZE9</accession>
<dbReference type="EMBL" id="CP110615">
    <property type="protein sequence ID" value="UZJ24736.1"/>
    <property type="molecule type" value="Genomic_DNA"/>
</dbReference>
<dbReference type="RefSeq" id="WP_265382842.1">
    <property type="nucleotide sequence ID" value="NZ_CP110615.1"/>
</dbReference>
<evidence type="ECO:0000313" key="2">
    <source>
        <dbReference type="EMBL" id="UZJ24736.1"/>
    </source>
</evidence>
<protein>
    <submittedName>
        <fullName evidence="2">Uncharacterized protein</fullName>
    </submittedName>
</protein>
<dbReference type="Proteomes" id="UP001164965">
    <property type="component" value="Chromosome"/>
</dbReference>
<keyword evidence="1" id="KW-0472">Membrane</keyword>
<reference evidence="2" key="1">
    <citation type="submission" date="2022-10" db="EMBL/GenBank/DDBJ databases">
        <title>Rhodococcus sp.75.</title>
        <authorList>
            <person name="Sun M."/>
        </authorList>
    </citation>
    <scope>NUCLEOTIDE SEQUENCE</scope>
    <source>
        <strain evidence="2">75</strain>
    </source>
</reference>
<sequence>MSSLVERRWARLAVTAVLGALVITVVAAVTSQASPGTLAILAGAAVAVFALLLGTAELGARKTRARVTGIDDPTTAWRLTHDVERGRVPVDDAWWPAARQWATYRTRRRIDDLLALGVLAVLAVVQLVGAVVSGDVRNYVIPVLIAGLVALAWTARRRTQRNLRTVLEVVGAAEGAPADA</sequence>
<feature type="transmembrane region" description="Helical" evidence="1">
    <location>
        <begin position="38"/>
        <end position="56"/>
    </location>
</feature>
<evidence type="ECO:0000313" key="3">
    <source>
        <dbReference type="Proteomes" id="UP001164965"/>
    </source>
</evidence>